<gene>
    <name evidence="1" type="ORF">OKW52_20425</name>
</gene>
<name>A0ABT3H442_9RHOB</name>
<dbReference type="RefSeq" id="WP_264507338.1">
    <property type="nucleotide sequence ID" value="NZ_JAPDFL010000001.1"/>
</dbReference>
<organism evidence="1 2">
    <name type="scientific">Pararhodobacter zhoushanensis</name>
    <dbReference type="NCBI Taxonomy" id="2479545"/>
    <lineage>
        <taxon>Bacteria</taxon>
        <taxon>Pseudomonadati</taxon>
        <taxon>Pseudomonadota</taxon>
        <taxon>Alphaproteobacteria</taxon>
        <taxon>Rhodobacterales</taxon>
        <taxon>Paracoccaceae</taxon>
        <taxon>Pararhodobacter</taxon>
    </lineage>
</organism>
<proteinExistence type="predicted"/>
<keyword evidence="2" id="KW-1185">Reference proteome</keyword>
<dbReference type="Proteomes" id="UP001208938">
    <property type="component" value="Unassembled WGS sequence"/>
</dbReference>
<reference evidence="1 2" key="1">
    <citation type="submission" date="2022-10" db="EMBL/GenBank/DDBJ databases">
        <title>Pararhodobacter sp. nov., isolated from marine algae.</title>
        <authorList>
            <person name="Choi B.J."/>
            <person name="Kim J.M."/>
            <person name="Lee J.K."/>
            <person name="Choi D.G."/>
            <person name="Jeon C.O."/>
        </authorList>
    </citation>
    <scope>NUCLEOTIDE SEQUENCE [LARGE SCALE GENOMIC DNA]</scope>
    <source>
        <strain evidence="1 2">ZQ420</strain>
    </source>
</reference>
<sequence length="158" mass="16521">MTRPSRPGTIQDAVRRAYVAVGGVENAAADMGLSLSSASYGTELREDRPGGLGVNYLDRLGRVDVAAALPVAQHFATLAGGVFQPIDWSGPIAGGVHALTREFSDVLQVHAEAHSSTSGDPADYTPEEARRQIREIDELVGAALRLRAAMVEKAGGAA</sequence>
<evidence type="ECO:0000313" key="2">
    <source>
        <dbReference type="Proteomes" id="UP001208938"/>
    </source>
</evidence>
<protein>
    <recommendedName>
        <fullName evidence="3">Phage regulatory protein CII (CP76)</fullName>
    </recommendedName>
</protein>
<evidence type="ECO:0000313" key="1">
    <source>
        <dbReference type="EMBL" id="MCW1934554.1"/>
    </source>
</evidence>
<evidence type="ECO:0008006" key="3">
    <source>
        <dbReference type="Google" id="ProtNLM"/>
    </source>
</evidence>
<comment type="caution">
    <text evidence="1">The sequence shown here is derived from an EMBL/GenBank/DDBJ whole genome shotgun (WGS) entry which is preliminary data.</text>
</comment>
<dbReference type="EMBL" id="JAPDFL010000001">
    <property type="protein sequence ID" value="MCW1934554.1"/>
    <property type="molecule type" value="Genomic_DNA"/>
</dbReference>
<accession>A0ABT3H442</accession>